<dbReference type="AlphaFoldDB" id="A0A5N7DQ00"/>
<gene>
    <name evidence="2" type="ORF">BDV37DRAFT_238587</name>
</gene>
<keyword evidence="1" id="KW-1133">Transmembrane helix</keyword>
<keyword evidence="1" id="KW-0812">Transmembrane</keyword>
<feature type="transmembrane region" description="Helical" evidence="1">
    <location>
        <begin position="31"/>
        <end position="48"/>
    </location>
</feature>
<name>A0A5N7DQ00_9EURO</name>
<dbReference type="EMBL" id="ML736743">
    <property type="protein sequence ID" value="KAE8408385.1"/>
    <property type="molecule type" value="Genomic_DNA"/>
</dbReference>
<evidence type="ECO:0000256" key="1">
    <source>
        <dbReference type="SAM" id="Phobius"/>
    </source>
</evidence>
<sequence length="73" mass="8326">MLAAHRTRWNNLFSVITGQQLPVLSPATLPVYVWSSCLGGVGLFFQISRWHRRCLKLRAANYIHIESPIKHPA</sequence>
<accession>A0A5N7DQ00</accession>
<dbReference type="Proteomes" id="UP000325579">
    <property type="component" value="Unassembled WGS sequence"/>
</dbReference>
<reference evidence="2 3" key="1">
    <citation type="submission" date="2019-04" db="EMBL/GenBank/DDBJ databases">
        <authorList>
            <consortium name="DOE Joint Genome Institute"/>
            <person name="Mondo S."/>
            <person name="Kjaerbolling I."/>
            <person name="Vesth T."/>
            <person name="Frisvad J.C."/>
            <person name="Nybo J.L."/>
            <person name="Theobald S."/>
            <person name="Kildgaard S."/>
            <person name="Isbrandt T."/>
            <person name="Kuo A."/>
            <person name="Sato A."/>
            <person name="Lyhne E.K."/>
            <person name="Kogle M.E."/>
            <person name="Wiebenga A."/>
            <person name="Kun R.S."/>
            <person name="Lubbers R.J."/>
            <person name="Makela M.R."/>
            <person name="Barry K."/>
            <person name="Chovatia M."/>
            <person name="Clum A."/>
            <person name="Daum C."/>
            <person name="Haridas S."/>
            <person name="He G."/>
            <person name="LaButti K."/>
            <person name="Lipzen A."/>
            <person name="Riley R."/>
            <person name="Salamov A."/>
            <person name="Simmons B.A."/>
            <person name="Magnuson J.K."/>
            <person name="Henrissat B."/>
            <person name="Mortensen U.H."/>
            <person name="Larsen T.O."/>
            <person name="Devries R.P."/>
            <person name="Grigoriev I.V."/>
            <person name="Machida M."/>
            <person name="Baker S.E."/>
            <person name="Andersen M.R."/>
            <person name="Cantor M.N."/>
            <person name="Hua S.X."/>
        </authorList>
    </citation>
    <scope>NUCLEOTIDE SEQUENCE [LARGE SCALE GENOMIC DNA]</scope>
    <source>
        <strain evidence="2 3">CBS 119388</strain>
    </source>
</reference>
<keyword evidence="3" id="KW-1185">Reference proteome</keyword>
<organism evidence="2 3">
    <name type="scientific">Aspergillus pseudonomiae</name>
    <dbReference type="NCBI Taxonomy" id="1506151"/>
    <lineage>
        <taxon>Eukaryota</taxon>
        <taxon>Fungi</taxon>
        <taxon>Dikarya</taxon>
        <taxon>Ascomycota</taxon>
        <taxon>Pezizomycotina</taxon>
        <taxon>Eurotiomycetes</taxon>
        <taxon>Eurotiomycetidae</taxon>
        <taxon>Eurotiales</taxon>
        <taxon>Aspergillaceae</taxon>
        <taxon>Aspergillus</taxon>
        <taxon>Aspergillus subgen. Circumdati</taxon>
    </lineage>
</organism>
<protein>
    <submittedName>
        <fullName evidence="2">Uncharacterized protein</fullName>
    </submittedName>
</protein>
<evidence type="ECO:0000313" key="3">
    <source>
        <dbReference type="Proteomes" id="UP000325579"/>
    </source>
</evidence>
<proteinExistence type="predicted"/>
<dbReference type="GeneID" id="43665547"/>
<evidence type="ECO:0000313" key="2">
    <source>
        <dbReference type="EMBL" id="KAE8408385.1"/>
    </source>
</evidence>
<dbReference type="RefSeq" id="XP_031945704.1">
    <property type="nucleotide sequence ID" value="XM_032080856.1"/>
</dbReference>
<keyword evidence="1" id="KW-0472">Membrane</keyword>